<dbReference type="SMART" id="SM00060">
    <property type="entry name" value="FN3"/>
    <property type="match status" value="6"/>
</dbReference>
<evidence type="ECO:0000256" key="2">
    <source>
        <dbReference type="SAM" id="MobiDB-lite"/>
    </source>
</evidence>
<keyword evidence="5" id="KW-0176">Collagen</keyword>
<dbReference type="InterPro" id="IPR003961">
    <property type="entry name" value="FN3_dom"/>
</dbReference>
<dbReference type="GO" id="GO:0005581">
    <property type="term" value="C:collagen trimer"/>
    <property type="evidence" value="ECO:0007669"/>
    <property type="project" value="UniProtKB-KW"/>
</dbReference>
<evidence type="ECO:0000313" key="5">
    <source>
        <dbReference type="EMBL" id="KAG0727038.1"/>
    </source>
</evidence>
<dbReference type="Pfam" id="PF00041">
    <property type="entry name" value="fn3"/>
    <property type="match status" value="2"/>
</dbReference>
<feature type="region of interest" description="Disordered" evidence="2">
    <location>
        <begin position="404"/>
        <end position="433"/>
    </location>
</feature>
<dbReference type="PANTHER" id="PTHR46708">
    <property type="entry name" value="TENASCIN"/>
    <property type="match status" value="1"/>
</dbReference>
<evidence type="ECO:0000259" key="4">
    <source>
        <dbReference type="PROSITE" id="PS50853"/>
    </source>
</evidence>
<feature type="domain" description="Fibronectin type-III" evidence="4">
    <location>
        <begin position="412"/>
        <end position="500"/>
    </location>
</feature>
<evidence type="ECO:0000313" key="6">
    <source>
        <dbReference type="Proteomes" id="UP000770661"/>
    </source>
</evidence>
<evidence type="ECO:0000256" key="1">
    <source>
        <dbReference type="ARBA" id="ARBA00022737"/>
    </source>
</evidence>
<evidence type="ECO:0000256" key="3">
    <source>
        <dbReference type="SAM" id="SignalP"/>
    </source>
</evidence>
<feature type="domain" description="Fibronectin type-III" evidence="4">
    <location>
        <begin position="51"/>
        <end position="138"/>
    </location>
</feature>
<dbReference type="InterPro" id="IPR013783">
    <property type="entry name" value="Ig-like_fold"/>
</dbReference>
<feature type="signal peptide" evidence="3">
    <location>
        <begin position="1"/>
        <end position="20"/>
    </location>
</feature>
<gene>
    <name evidence="5" type="primary">Col12a1</name>
    <name evidence="5" type="ORF">GWK47_004075</name>
</gene>
<organism evidence="5 6">
    <name type="scientific">Chionoecetes opilio</name>
    <name type="common">Atlantic snow crab</name>
    <name type="synonym">Cancer opilio</name>
    <dbReference type="NCBI Taxonomy" id="41210"/>
    <lineage>
        <taxon>Eukaryota</taxon>
        <taxon>Metazoa</taxon>
        <taxon>Ecdysozoa</taxon>
        <taxon>Arthropoda</taxon>
        <taxon>Crustacea</taxon>
        <taxon>Multicrustacea</taxon>
        <taxon>Malacostraca</taxon>
        <taxon>Eumalacostraca</taxon>
        <taxon>Eucarida</taxon>
        <taxon>Decapoda</taxon>
        <taxon>Pleocyemata</taxon>
        <taxon>Brachyura</taxon>
        <taxon>Eubrachyura</taxon>
        <taxon>Majoidea</taxon>
        <taxon>Majidae</taxon>
        <taxon>Chionoecetes</taxon>
    </lineage>
</organism>
<feature type="domain" description="Fibronectin type-III" evidence="4">
    <location>
        <begin position="140"/>
        <end position="230"/>
    </location>
</feature>
<sequence length="804" mass="88175">MSSFYKGFLLLAVLLGSAATLDEDEGQEKWEAVSLVATRFGKDTADGVPEMPKNFRVSPESSSLVMATWDRPASGADVDHYIVSEDSNGKQDTTSSFYYLWEDLEACTKYAFSLRAVTSTGDTSEPAQGEAQTLVGIPPEPRDLHVEKYTYDTVTLAWEHPDTQCDIDHYRVRYSGGESAPLDALVSETTLTVTDLLPDTAYTFSVYASTLEGEGPAATVENTPDTVGPPEDLVAEGISSSAINVSWSAPFAEPLHYEVSAPPCMWGTEDVNHLMYVIEDLKPCQRCFITVTSIYSDGREFSASISEETDFDAPPPPKNCHVEVQKELLAASWERPIAECALGIYNVVWTSKKLWGNLEEESDSINTTGLSHTVYNPPPYHEYTFHIAASIKGIFGSPTACSNTSLESPAGPPVNVSTASQEHGEVRVTWESPEEENGEILKYGIFTNDATNSSKEVSGDVHSAAINVEPCHTVGIWVAALNHAGWGEQSNVTNVTVVGDVLPEELHCHKPEPEVQVCWKPYSRDCPGTQYNLKWEGDVLWSDTLTDMNDTTLAWSEEEICYIIPSTPYTTYTVDLSVGKKPDATITCVSTTPMAAPGPPSLEELQTDGLAINVAWKEPVEKNGVISAYQVKWVDWKGEHTYNTPDANTFSHQIMEPWCGGEVAVTVRANTTEVEEFGEESEPRIVFFGILVRNLTCEATEPGVVELTWEVTDSQCPVDSFNVTWTFASLWSEDKGSSWTTIDEKENSTVLTSLPPYARVSVEVYFNEHQENGRCTSITPEESGERGGAGDGEAVLEAVQTYVP</sequence>
<comment type="caution">
    <text evidence="5">The sequence shown here is derived from an EMBL/GenBank/DDBJ whole genome shotgun (WGS) entry which is preliminary data.</text>
</comment>
<reference evidence="5" key="1">
    <citation type="submission" date="2020-07" db="EMBL/GenBank/DDBJ databases">
        <title>The High-quality genome of the commercially important snow crab, Chionoecetes opilio.</title>
        <authorList>
            <person name="Jeong J.-H."/>
            <person name="Ryu S."/>
        </authorList>
    </citation>
    <scope>NUCLEOTIDE SEQUENCE</scope>
    <source>
        <strain evidence="5">MADBK_172401_WGS</strain>
        <tissue evidence="5">Digestive gland</tissue>
    </source>
</reference>
<keyword evidence="6" id="KW-1185">Reference proteome</keyword>
<feature type="domain" description="Fibronectin type-III" evidence="4">
    <location>
        <begin position="313"/>
        <end position="409"/>
    </location>
</feature>
<dbReference type="Proteomes" id="UP000770661">
    <property type="component" value="Unassembled WGS sequence"/>
</dbReference>
<dbReference type="Gene3D" id="2.60.40.10">
    <property type="entry name" value="Immunoglobulins"/>
    <property type="match status" value="7"/>
</dbReference>
<dbReference type="InterPro" id="IPR036116">
    <property type="entry name" value="FN3_sf"/>
</dbReference>
<keyword evidence="1" id="KW-0677">Repeat</keyword>
<dbReference type="CDD" id="cd00063">
    <property type="entry name" value="FN3"/>
    <property type="match status" value="4"/>
</dbReference>
<keyword evidence="3" id="KW-0732">Signal</keyword>
<dbReference type="EMBL" id="JACEEZ010003770">
    <property type="protein sequence ID" value="KAG0727038.1"/>
    <property type="molecule type" value="Genomic_DNA"/>
</dbReference>
<proteinExistence type="predicted"/>
<accession>A0A8J5CNK7</accession>
<dbReference type="InterPro" id="IPR050991">
    <property type="entry name" value="ECM_Regulatory_Proteins"/>
</dbReference>
<dbReference type="OrthoDB" id="6353189at2759"/>
<feature type="chain" id="PRO_5035155131" evidence="3">
    <location>
        <begin position="21"/>
        <end position="804"/>
    </location>
</feature>
<name>A0A8J5CNK7_CHIOP</name>
<feature type="domain" description="Fibronectin type-III" evidence="4">
    <location>
        <begin position="596"/>
        <end position="691"/>
    </location>
</feature>
<dbReference type="AlphaFoldDB" id="A0A8J5CNK7"/>
<dbReference type="PANTHER" id="PTHR46708:SF2">
    <property type="entry name" value="FIBRONECTIN TYPE-III DOMAIN-CONTAINING PROTEIN"/>
    <property type="match status" value="1"/>
</dbReference>
<dbReference type="SUPFAM" id="SSF49265">
    <property type="entry name" value="Fibronectin type III"/>
    <property type="match status" value="4"/>
</dbReference>
<protein>
    <submittedName>
        <fullName evidence="5">Collagen alpha-1(XII) chain</fullName>
    </submittedName>
</protein>
<dbReference type="PROSITE" id="PS50853">
    <property type="entry name" value="FN3"/>
    <property type="match status" value="5"/>
</dbReference>